<dbReference type="SMART" id="SM00220">
    <property type="entry name" value="S_TKc"/>
    <property type="match status" value="1"/>
</dbReference>
<dbReference type="InterPro" id="IPR000719">
    <property type="entry name" value="Prot_kinase_dom"/>
</dbReference>
<dbReference type="AlphaFoldDB" id="A0A093FGM0"/>
<dbReference type="SUPFAM" id="SSF56112">
    <property type="entry name" value="Protein kinase-like (PK-like)"/>
    <property type="match status" value="1"/>
</dbReference>
<dbReference type="GO" id="GO:0004674">
    <property type="term" value="F:protein serine/threonine kinase activity"/>
    <property type="evidence" value="ECO:0007669"/>
    <property type="project" value="UniProtKB-KW"/>
</dbReference>
<dbReference type="InterPro" id="IPR050839">
    <property type="entry name" value="Rho-assoc_Ser/Thr_Kinase"/>
</dbReference>
<dbReference type="PANTHER" id="PTHR22988:SF34">
    <property type="entry name" value="SERINE_THREONINE-PROTEIN KINASE MRCK BETA"/>
    <property type="match status" value="1"/>
</dbReference>
<feature type="domain" description="AGC-kinase C-terminal" evidence="11">
    <location>
        <begin position="113"/>
        <end position="176"/>
    </location>
</feature>
<protein>
    <recommendedName>
        <fullName evidence="1">non-specific serine/threonine protein kinase</fullName>
        <ecNumber evidence="1">2.7.11.1</ecNumber>
    </recommendedName>
</protein>
<evidence type="ECO:0000256" key="6">
    <source>
        <dbReference type="ARBA" id="ARBA00022777"/>
    </source>
</evidence>
<keyword evidence="6 12" id="KW-0418">Kinase</keyword>
<dbReference type="GO" id="GO:0005856">
    <property type="term" value="C:cytoskeleton"/>
    <property type="evidence" value="ECO:0007669"/>
    <property type="project" value="TreeGrafter"/>
</dbReference>
<keyword evidence="4" id="KW-0808">Transferase</keyword>
<dbReference type="SMART" id="SM00133">
    <property type="entry name" value="S_TK_X"/>
    <property type="match status" value="1"/>
</dbReference>
<dbReference type="InterPro" id="IPR000961">
    <property type="entry name" value="AGC-kinase_C"/>
</dbReference>
<comment type="catalytic activity">
    <reaction evidence="9">
        <text>L-seryl-[protein] + ATP = O-phospho-L-seryl-[protein] + ADP + H(+)</text>
        <dbReference type="Rhea" id="RHEA:17989"/>
        <dbReference type="Rhea" id="RHEA-COMP:9863"/>
        <dbReference type="Rhea" id="RHEA-COMP:11604"/>
        <dbReference type="ChEBI" id="CHEBI:15378"/>
        <dbReference type="ChEBI" id="CHEBI:29999"/>
        <dbReference type="ChEBI" id="CHEBI:30616"/>
        <dbReference type="ChEBI" id="CHEBI:83421"/>
        <dbReference type="ChEBI" id="CHEBI:456216"/>
        <dbReference type="EC" id="2.7.11.1"/>
    </reaction>
</comment>
<dbReference type="EMBL" id="KK395152">
    <property type="protein sequence ID" value="KFV56847.1"/>
    <property type="molecule type" value="Genomic_DNA"/>
</dbReference>
<dbReference type="PANTHER" id="PTHR22988">
    <property type="entry name" value="MYOTONIC DYSTROPHY S/T KINASE-RELATED"/>
    <property type="match status" value="1"/>
</dbReference>
<proteinExistence type="predicted"/>
<evidence type="ECO:0000256" key="4">
    <source>
        <dbReference type="ARBA" id="ARBA00022679"/>
    </source>
</evidence>
<reference evidence="12 13" key="1">
    <citation type="submission" date="2014-04" db="EMBL/GenBank/DDBJ databases">
        <title>Genome evolution of avian class.</title>
        <authorList>
            <person name="Zhang G."/>
            <person name="Li C."/>
        </authorList>
    </citation>
    <scope>NUCLEOTIDE SEQUENCE [LARGE SCALE GENOMIC DNA]</scope>
    <source>
        <strain evidence="12">BGI_N341</strain>
    </source>
</reference>
<keyword evidence="5" id="KW-0547">Nucleotide-binding</keyword>
<dbReference type="InterPro" id="IPR011009">
    <property type="entry name" value="Kinase-like_dom_sf"/>
</dbReference>
<evidence type="ECO:0000256" key="3">
    <source>
        <dbReference type="ARBA" id="ARBA00022553"/>
    </source>
</evidence>
<organism evidence="12 13">
    <name type="scientific">Tyto alba</name>
    <name type="common">Barn owl</name>
    <dbReference type="NCBI Taxonomy" id="56313"/>
    <lineage>
        <taxon>Eukaryota</taxon>
        <taxon>Metazoa</taxon>
        <taxon>Chordata</taxon>
        <taxon>Craniata</taxon>
        <taxon>Vertebrata</taxon>
        <taxon>Euteleostomi</taxon>
        <taxon>Archelosauria</taxon>
        <taxon>Archosauria</taxon>
        <taxon>Dinosauria</taxon>
        <taxon>Saurischia</taxon>
        <taxon>Theropoda</taxon>
        <taxon>Coelurosauria</taxon>
        <taxon>Aves</taxon>
        <taxon>Neognathae</taxon>
        <taxon>Neoaves</taxon>
        <taxon>Telluraves</taxon>
        <taxon>Strigiformes</taxon>
        <taxon>Tytonidae</taxon>
        <taxon>Tyto</taxon>
    </lineage>
</organism>
<keyword evidence="13" id="KW-1185">Reference proteome</keyword>
<comment type="catalytic activity">
    <reaction evidence="8">
        <text>L-threonyl-[protein] + ATP = O-phospho-L-threonyl-[protein] + ADP + H(+)</text>
        <dbReference type="Rhea" id="RHEA:46608"/>
        <dbReference type="Rhea" id="RHEA-COMP:11060"/>
        <dbReference type="Rhea" id="RHEA-COMP:11605"/>
        <dbReference type="ChEBI" id="CHEBI:15378"/>
        <dbReference type="ChEBI" id="CHEBI:30013"/>
        <dbReference type="ChEBI" id="CHEBI:30616"/>
        <dbReference type="ChEBI" id="CHEBI:61977"/>
        <dbReference type="ChEBI" id="CHEBI:456216"/>
        <dbReference type="EC" id="2.7.11.1"/>
    </reaction>
</comment>
<feature type="domain" description="Protein kinase" evidence="10">
    <location>
        <begin position="1"/>
        <end position="112"/>
    </location>
</feature>
<dbReference type="GO" id="GO:0005737">
    <property type="term" value="C:cytoplasm"/>
    <property type="evidence" value="ECO:0007669"/>
    <property type="project" value="TreeGrafter"/>
</dbReference>
<dbReference type="PROSITE" id="PS50011">
    <property type="entry name" value="PROTEIN_KINASE_DOM"/>
    <property type="match status" value="1"/>
</dbReference>
<feature type="non-terminal residue" evidence="12">
    <location>
        <position position="1"/>
    </location>
</feature>
<evidence type="ECO:0000256" key="1">
    <source>
        <dbReference type="ARBA" id="ARBA00012513"/>
    </source>
</evidence>
<feature type="non-terminal residue" evidence="12">
    <location>
        <position position="176"/>
    </location>
</feature>
<dbReference type="Pfam" id="PF00069">
    <property type="entry name" value="Pkinase"/>
    <property type="match status" value="1"/>
</dbReference>
<dbReference type="Proteomes" id="UP000054190">
    <property type="component" value="Unassembled WGS sequence"/>
</dbReference>
<keyword evidence="3" id="KW-0597">Phosphoprotein</keyword>
<evidence type="ECO:0000256" key="9">
    <source>
        <dbReference type="ARBA" id="ARBA00048679"/>
    </source>
</evidence>
<gene>
    <name evidence="12" type="ORF">N341_07881</name>
</gene>
<dbReference type="FunFam" id="1.10.510.10:FF:001229">
    <property type="entry name" value="Rho-associated protein kinase 2"/>
    <property type="match status" value="1"/>
</dbReference>
<evidence type="ECO:0000256" key="2">
    <source>
        <dbReference type="ARBA" id="ARBA00022527"/>
    </source>
</evidence>
<dbReference type="GO" id="GO:0005524">
    <property type="term" value="F:ATP binding"/>
    <property type="evidence" value="ECO:0007669"/>
    <property type="project" value="UniProtKB-KW"/>
</dbReference>
<evidence type="ECO:0000256" key="5">
    <source>
        <dbReference type="ARBA" id="ARBA00022741"/>
    </source>
</evidence>
<evidence type="ECO:0000256" key="8">
    <source>
        <dbReference type="ARBA" id="ARBA00047899"/>
    </source>
</evidence>
<evidence type="ECO:0000313" key="12">
    <source>
        <dbReference type="EMBL" id="KFV56847.1"/>
    </source>
</evidence>
<name>A0A093FGM0_TYTAL</name>
<evidence type="ECO:0000256" key="7">
    <source>
        <dbReference type="ARBA" id="ARBA00022840"/>
    </source>
</evidence>
<dbReference type="Gene3D" id="1.10.510.10">
    <property type="entry name" value="Transferase(Phosphotransferase) domain 1"/>
    <property type="match status" value="1"/>
</dbReference>
<evidence type="ECO:0000259" key="11">
    <source>
        <dbReference type="PROSITE" id="PS51285"/>
    </source>
</evidence>
<dbReference type="Gene3D" id="3.30.200.20">
    <property type="entry name" value="Phosphorylase Kinase, domain 1"/>
    <property type="match status" value="1"/>
</dbReference>
<evidence type="ECO:0000259" key="10">
    <source>
        <dbReference type="PROSITE" id="PS50011"/>
    </source>
</evidence>
<dbReference type="EC" id="2.7.11.1" evidence="1"/>
<keyword evidence="2" id="KW-0723">Serine/threonine-protein kinase</keyword>
<dbReference type="Pfam" id="PF00433">
    <property type="entry name" value="Pkinase_C"/>
    <property type="match status" value="1"/>
</dbReference>
<evidence type="ECO:0000313" key="13">
    <source>
        <dbReference type="Proteomes" id="UP000054190"/>
    </source>
</evidence>
<sequence length="176" mass="19916">VQSSVAVGTPDYISPEILQAMEDGMGKYGPECDWWSLGVCMYEMLYGETPFYAESLVETYGKIMNHEERFQFPSHVTDVSEEAKDLIQRLICSRERRLGQNGIEDFKSHAFFEGLNWDNIRNLEAPYIPDVSSPSDTSNFDVDDDVLRNPEVVPPSSHTGFSGLHLPFVGFTYTTD</sequence>
<keyword evidence="7" id="KW-0067">ATP-binding</keyword>
<dbReference type="GO" id="GO:0031032">
    <property type="term" value="P:actomyosin structure organization"/>
    <property type="evidence" value="ECO:0007669"/>
    <property type="project" value="TreeGrafter"/>
</dbReference>
<dbReference type="InterPro" id="IPR017892">
    <property type="entry name" value="Pkinase_C"/>
</dbReference>
<dbReference type="PROSITE" id="PS51285">
    <property type="entry name" value="AGC_KINASE_CTER"/>
    <property type="match status" value="1"/>
</dbReference>
<accession>A0A093FGM0</accession>